<evidence type="ECO:0000256" key="4">
    <source>
        <dbReference type="ARBA" id="ARBA00022833"/>
    </source>
</evidence>
<dbReference type="GO" id="GO:0005737">
    <property type="term" value="C:cytoplasm"/>
    <property type="evidence" value="ECO:0007669"/>
    <property type="project" value="TreeGrafter"/>
</dbReference>
<keyword evidence="2" id="KW-0479">Metal-binding</keyword>
<evidence type="ECO:0000313" key="8">
    <source>
        <dbReference type="EMBL" id="SVA00125.1"/>
    </source>
</evidence>
<organism evidence="8">
    <name type="scientific">marine metagenome</name>
    <dbReference type="NCBI Taxonomy" id="408172"/>
    <lineage>
        <taxon>unclassified sequences</taxon>
        <taxon>metagenomes</taxon>
        <taxon>ecological metagenomes</taxon>
    </lineage>
</organism>
<evidence type="ECO:0000256" key="3">
    <source>
        <dbReference type="ARBA" id="ARBA00022801"/>
    </source>
</evidence>
<name>A0A381S7N5_9ZZZZ</name>
<dbReference type="HAMAP" id="MF_00220_B">
    <property type="entry name" value="PyrC_classI_B"/>
    <property type="match status" value="1"/>
</dbReference>
<reference evidence="8" key="1">
    <citation type="submission" date="2018-05" db="EMBL/GenBank/DDBJ databases">
        <authorList>
            <person name="Lanie J.A."/>
            <person name="Ng W.-L."/>
            <person name="Kazmierczak K.M."/>
            <person name="Andrzejewski T.M."/>
            <person name="Davidsen T.M."/>
            <person name="Wayne K.J."/>
            <person name="Tettelin H."/>
            <person name="Glass J.I."/>
            <person name="Rusch D."/>
            <person name="Podicherti R."/>
            <person name="Tsui H.-C.T."/>
            <person name="Winkler M.E."/>
        </authorList>
    </citation>
    <scope>NUCLEOTIDE SEQUENCE</scope>
</reference>
<dbReference type="InterPro" id="IPR002195">
    <property type="entry name" value="Dihydroorotase_CS"/>
</dbReference>
<dbReference type="InterPro" id="IPR050138">
    <property type="entry name" value="DHOase/Allantoinase_Hydrolase"/>
</dbReference>
<dbReference type="PANTHER" id="PTHR43668:SF2">
    <property type="entry name" value="ALLANTOINASE"/>
    <property type="match status" value="1"/>
</dbReference>
<accession>A0A381S7N5</accession>
<feature type="domain" description="Dihydroorotase catalytic" evidence="7">
    <location>
        <begin position="59"/>
        <end position="244"/>
    </location>
</feature>
<dbReference type="Pfam" id="PF07969">
    <property type="entry name" value="Amidohydro_3"/>
    <property type="match status" value="1"/>
</dbReference>
<dbReference type="Pfam" id="PF12890">
    <property type="entry name" value="DHOase"/>
    <property type="match status" value="1"/>
</dbReference>
<dbReference type="InterPro" id="IPR011059">
    <property type="entry name" value="Metal-dep_hydrolase_composite"/>
</dbReference>
<dbReference type="GO" id="GO:0006145">
    <property type="term" value="P:purine nucleobase catabolic process"/>
    <property type="evidence" value="ECO:0007669"/>
    <property type="project" value="TreeGrafter"/>
</dbReference>
<dbReference type="GO" id="GO:0004038">
    <property type="term" value="F:allantoinase activity"/>
    <property type="evidence" value="ECO:0007669"/>
    <property type="project" value="TreeGrafter"/>
</dbReference>
<dbReference type="Gene3D" id="2.30.40.10">
    <property type="entry name" value="Urease, subunit C, domain 1"/>
    <property type="match status" value="1"/>
</dbReference>
<proteinExistence type="inferred from homology"/>
<evidence type="ECO:0000256" key="5">
    <source>
        <dbReference type="ARBA" id="ARBA00022975"/>
    </source>
</evidence>
<evidence type="ECO:0000256" key="1">
    <source>
        <dbReference type="ARBA" id="ARBA00001947"/>
    </source>
</evidence>
<keyword evidence="4" id="KW-0862">Zinc</keyword>
<feature type="domain" description="Amidohydrolase 3" evidence="6">
    <location>
        <begin position="314"/>
        <end position="443"/>
    </location>
</feature>
<sequence length="453" mass="48009">MLLAARNKLAITGGRVLDPGEGIDQISDVLISDGRIEEVTLKTGESKFDGYEVIDAIGMIVSPGFIDLHTHLRDPGQEWKETITSGTRAAARGGFTTICAMPNTDPVQDSAGTVEDVIRRAAVDGVVRVLPIGAISVGQHGKQLAPMGELADAGVIGFSDDGNAVEDGNLMRQALAYSAEVGLPVINHAEDKKITDGGVMTAGVVATRLGLPGAPNEAESAMVARDLYLADLTKTQLHVPHISTIGSIEVLRSAKERGVNVTAEVTPHHLTLSEEWVFGLKGEVPSSVGLESYDTNTRVNPPLRSKADVRALVDALRDGVIDIIATDHAPHAATDKVCTYNEAAPGINALETAFSSVFGLVNNGQISLVRLIESLTTHPASILGRDVGRLRKGFPADVTLIDPFNLWVVDPSTFASKSVNTPLNGVELTGRVVRTIYQGKSVFQSQPEVRNNG</sequence>
<dbReference type="Gene3D" id="3.20.20.140">
    <property type="entry name" value="Metal-dependent hydrolases"/>
    <property type="match status" value="1"/>
</dbReference>
<gene>
    <name evidence="8" type="ORF">METZ01_LOCUS52979</name>
</gene>
<dbReference type="PANTHER" id="PTHR43668">
    <property type="entry name" value="ALLANTOINASE"/>
    <property type="match status" value="1"/>
</dbReference>
<evidence type="ECO:0000259" key="6">
    <source>
        <dbReference type="Pfam" id="PF07969"/>
    </source>
</evidence>
<protein>
    <submittedName>
        <fullName evidence="8">Uncharacterized protein</fullName>
    </submittedName>
</protein>
<dbReference type="InterPro" id="IPR024403">
    <property type="entry name" value="DHOase_cat"/>
</dbReference>
<dbReference type="InterPro" id="IPR013108">
    <property type="entry name" value="Amidohydro_3"/>
</dbReference>
<dbReference type="NCBIfam" id="TIGR00857">
    <property type="entry name" value="pyrC_multi"/>
    <property type="match status" value="1"/>
</dbReference>
<keyword evidence="3" id="KW-0378">Hydrolase</keyword>
<evidence type="ECO:0000256" key="2">
    <source>
        <dbReference type="ARBA" id="ARBA00022723"/>
    </source>
</evidence>
<dbReference type="InterPro" id="IPR032466">
    <property type="entry name" value="Metal_Hydrolase"/>
</dbReference>
<dbReference type="SUPFAM" id="SSF51556">
    <property type="entry name" value="Metallo-dependent hydrolases"/>
    <property type="match status" value="1"/>
</dbReference>
<comment type="cofactor">
    <cofactor evidence="1">
        <name>Zn(2+)</name>
        <dbReference type="ChEBI" id="CHEBI:29105"/>
    </cofactor>
</comment>
<keyword evidence="5" id="KW-0665">Pyrimidine biosynthesis</keyword>
<dbReference type="GO" id="GO:0004151">
    <property type="term" value="F:dihydroorotase activity"/>
    <property type="evidence" value="ECO:0007669"/>
    <property type="project" value="InterPro"/>
</dbReference>
<dbReference type="EMBL" id="UINC01002770">
    <property type="protein sequence ID" value="SVA00125.1"/>
    <property type="molecule type" value="Genomic_DNA"/>
</dbReference>
<evidence type="ECO:0000259" key="7">
    <source>
        <dbReference type="Pfam" id="PF12890"/>
    </source>
</evidence>
<dbReference type="CDD" id="cd01317">
    <property type="entry name" value="DHOase_IIa"/>
    <property type="match status" value="1"/>
</dbReference>
<dbReference type="PROSITE" id="PS00483">
    <property type="entry name" value="DIHYDROOROTASE_2"/>
    <property type="match status" value="1"/>
</dbReference>
<dbReference type="AlphaFoldDB" id="A0A381S7N5"/>
<dbReference type="SUPFAM" id="SSF51338">
    <property type="entry name" value="Composite domain of metallo-dependent hydrolases"/>
    <property type="match status" value="1"/>
</dbReference>
<dbReference type="GO" id="GO:0006221">
    <property type="term" value="P:pyrimidine nucleotide biosynthetic process"/>
    <property type="evidence" value="ECO:0007669"/>
    <property type="project" value="UniProtKB-KW"/>
</dbReference>
<dbReference type="InterPro" id="IPR004722">
    <property type="entry name" value="DHOase"/>
</dbReference>
<dbReference type="GO" id="GO:0046872">
    <property type="term" value="F:metal ion binding"/>
    <property type="evidence" value="ECO:0007669"/>
    <property type="project" value="UniProtKB-KW"/>
</dbReference>